<evidence type="ECO:0000256" key="2">
    <source>
        <dbReference type="ARBA" id="ARBA00021980"/>
    </source>
</evidence>
<accession>A0A2T3J8G0</accession>
<dbReference type="EMBL" id="PYMJ01000037">
    <property type="protein sequence ID" value="PSU45044.1"/>
    <property type="molecule type" value="Genomic_DNA"/>
</dbReference>
<dbReference type="OrthoDB" id="5296640at2"/>
<protein>
    <recommendedName>
        <fullName evidence="2">Uridine phosphorylase</fullName>
        <ecNumber evidence="1">2.4.2.3</ecNumber>
    </recommendedName>
</protein>
<reference evidence="5 6" key="1">
    <citation type="submission" date="2018-01" db="EMBL/GenBank/DDBJ databases">
        <title>Whole genome sequencing of Histamine producing bacteria.</title>
        <authorList>
            <person name="Butler K."/>
        </authorList>
    </citation>
    <scope>NUCLEOTIDE SEQUENCE [LARGE SCALE GENOMIC DNA]</scope>
    <source>
        <strain evidence="5 6">JCM 12947</strain>
    </source>
</reference>
<evidence type="ECO:0000259" key="4">
    <source>
        <dbReference type="Pfam" id="PF01048"/>
    </source>
</evidence>
<dbReference type="EC" id="2.4.2.3" evidence="1"/>
<dbReference type="SUPFAM" id="SSF53167">
    <property type="entry name" value="Purine and uridine phosphorylases"/>
    <property type="match status" value="1"/>
</dbReference>
<dbReference type="InterPro" id="IPR035994">
    <property type="entry name" value="Nucleoside_phosphorylase_sf"/>
</dbReference>
<organism evidence="5 6">
    <name type="scientific">Photobacterium frigidiphilum</name>
    <dbReference type="NCBI Taxonomy" id="264736"/>
    <lineage>
        <taxon>Bacteria</taxon>
        <taxon>Pseudomonadati</taxon>
        <taxon>Pseudomonadota</taxon>
        <taxon>Gammaproteobacteria</taxon>
        <taxon>Vibrionales</taxon>
        <taxon>Vibrionaceae</taxon>
        <taxon>Photobacterium</taxon>
    </lineage>
</organism>
<evidence type="ECO:0000256" key="3">
    <source>
        <dbReference type="ARBA" id="ARBA00048447"/>
    </source>
</evidence>
<evidence type="ECO:0000256" key="1">
    <source>
        <dbReference type="ARBA" id="ARBA00011888"/>
    </source>
</evidence>
<evidence type="ECO:0000313" key="5">
    <source>
        <dbReference type="EMBL" id="PSU45044.1"/>
    </source>
</evidence>
<gene>
    <name evidence="5" type="ORF">C9J12_24600</name>
</gene>
<dbReference type="Gene3D" id="3.40.50.1580">
    <property type="entry name" value="Nucleoside phosphorylase domain"/>
    <property type="match status" value="1"/>
</dbReference>
<dbReference type="AlphaFoldDB" id="A0A2T3J8G0"/>
<dbReference type="Proteomes" id="UP000240987">
    <property type="component" value="Unassembled WGS sequence"/>
</dbReference>
<proteinExistence type="predicted"/>
<dbReference type="PANTHER" id="PTHR43691:SF11">
    <property type="entry name" value="FI09636P-RELATED"/>
    <property type="match status" value="1"/>
</dbReference>
<dbReference type="InterPro" id="IPR000845">
    <property type="entry name" value="Nucleoside_phosphorylase_d"/>
</dbReference>
<sequence length="251" mass="27155">MSKQPHLCVSAEQIAKRVIVCGEPDRVNRIAALLDGVEIIAENREYRLMNGRFNDQLVTICSTGIGAPSAIIALEELNLCGVKQVIRVGSSGALQVNIALGDLIVAEAAVRDDGGSKAYVSSAFPAYADRHLIAKMEVYLNRSLTMPNTEQHVGQVHYGVVRSHDSFYTDNEAQLCQHWHEKGVLGADMETSALLTVGKLRGMQVASILNNVVLFEQDVQEGVGHYVNADAVMMNGEQRAALAALHALCSD</sequence>
<comment type="catalytic activity">
    <reaction evidence="3">
        <text>uridine + phosphate = alpha-D-ribose 1-phosphate + uracil</text>
        <dbReference type="Rhea" id="RHEA:24388"/>
        <dbReference type="ChEBI" id="CHEBI:16704"/>
        <dbReference type="ChEBI" id="CHEBI:17568"/>
        <dbReference type="ChEBI" id="CHEBI:43474"/>
        <dbReference type="ChEBI" id="CHEBI:57720"/>
        <dbReference type="EC" id="2.4.2.3"/>
    </reaction>
</comment>
<feature type="domain" description="Nucleoside phosphorylase" evidence="4">
    <location>
        <begin position="16"/>
        <end position="209"/>
    </location>
</feature>
<dbReference type="GO" id="GO:0005829">
    <property type="term" value="C:cytosol"/>
    <property type="evidence" value="ECO:0007669"/>
    <property type="project" value="TreeGrafter"/>
</dbReference>
<dbReference type="GO" id="GO:0004850">
    <property type="term" value="F:uridine phosphorylase activity"/>
    <property type="evidence" value="ECO:0007669"/>
    <property type="project" value="UniProtKB-EC"/>
</dbReference>
<dbReference type="Pfam" id="PF01048">
    <property type="entry name" value="PNP_UDP_1"/>
    <property type="match status" value="1"/>
</dbReference>
<dbReference type="RefSeq" id="WP_107245121.1">
    <property type="nucleotide sequence ID" value="NZ_PYMJ01000037.1"/>
</dbReference>
<dbReference type="GO" id="GO:0009116">
    <property type="term" value="P:nucleoside metabolic process"/>
    <property type="evidence" value="ECO:0007669"/>
    <property type="project" value="InterPro"/>
</dbReference>
<comment type="caution">
    <text evidence="5">The sequence shown here is derived from an EMBL/GenBank/DDBJ whole genome shotgun (WGS) entry which is preliminary data.</text>
</comment>
<keyword evidence="6" id="KW-1185">Reference proteome</keyword>
<name>A0A2T3J8G0_9GAMM</name>
<dbReference type="CDD" id="cd17767">
    <property type="entry name" value="UP_EcUdp-like"/>
    <property type="match status" value="1"/>
</dbReference>
<dbReference type="PANTHER" id="PTHR43691">
    <property type="entry name" value="URIDINE PHOSPHORYLASE"/>
    <property type="match status" value="1"/>
</dbReference>
<evidence type="ECO:0000313" key="6">
    <source>
        <dbReference type="Proteomes" id="UP000240987"/>
    </source>
</evidence>